<organism evidence="2 3">
    <name type="scientific">Streptococcus minor</name>
    <dbReference type="NCBI Taxonomy" id="229549"/>
    <lineage>
        <taxon>Bacteria</taxon>
        <taxon>Bacillati</taxon>
        <taxon>Bacillota</taxon>
        <taxon>Bacilli</taxon>
        <taxon>Lactobacillales</taxon>
        <taxon>Streptococcaceae</taxon>
        <taxon>Streptococcus</taxon>
    </lineage>
</organism>
<feature type="transmembrane region" description="Helical" evidence="1">
    <location>
        <begin position="161"/>
        <end position="183"/>
    </location>
</feature>
<evidence type="ECO:0000256" key="1">
    <source>
        <dbReference type="SAM" id="Phobius"/>
    </source>
</evidence>
<protein>
    <submittedName>
        <fullName evidence="2">DUF975 family protein</fullName>
    </submittedName>
</protein>
<dbReference type="Proteomes" id="UP000281771">
    <property type="component" value="Unassembled WGS sequence"/>
</dbReference>
<feature type="transmembrane region" description="Helical" evidence="1">
    <location>
        <begin position="123"/>
        <end position="149"/>
    </location>
</feature>
<evidence type="ECO:0000313" key="2">
    <source>
        <dbReference type="EMBL" id="RRD32703.1"/>
    </source>
</evidence>
<evidence type="ECO:0000313" key="3">
    <source>
        <dbReference type="Proteomes" id="UP000281771"/>
    </source>
</evidence>
<comment type="caution">
    <text evidence="2">The sequence shown here is derived from an EMBL/GenBank/DDBJ whole genome shotgun (WGS) entry which is preliminary data.</text>
</comment>
<accession>A0A3P1VJY2</accession>
<sequence length="338" mass="38038">MFSISQIRAKARQTINSTPGIFLLPIIPVGLTLLMNAFQYFGNINAVYYDPTEAFRPFFSTFAFPILYNLLISFITISLAWTLLQVVRGMKKMVEMKDVLAIFNSPYLGKIFITFLLKQFYLFLWGLVFYIGLGLSVIAFILAFFYALGAGSFEGIPEESLAIIGAFFLFGLLALVGGLALLIPQHMAYSQVEYILYDQLEENTYVGANAVIKASRQMMKGYKGKRFVLDLSFIGWFILVGITIGIASIYVLPYYYAAQVHFYEAIKTDMHIRQASYFNQFNQTAQEPTQPSEPTTTETVSEHVVEDTVADTLVDTAVENTAEQQMDSAIDSPLDHKE</sequence>
<keyword evidence="3" id="KW-1185">Reference proteome</keyword>
<feature type="transmembrane region" description="Helical" evidence="1">
    <location>
        <begin position="233"/>
        <end position="257"/>
    </location>
</feature>
<dbReference type="RefSeq" id="WP_124775866.1">
    <property type="nucleotide sequence ID" value="NZ_RQZA01000001.1"/>
</dbReference>
<keyword evidence="1" id="KW-0812">Transmembrane</keyword>
<dbReference type="Pfam" id="PF06161">
    <property type="entry name" value="DUF975"/>
    <property type="match status" value="1"/>
</dbReference>
<dbReference type="EMBL" id="RQZA01000001">
    <property type="protein sequence ID" value="RRD32703.1"/>
    <property type="molecule type" value="Genomic_DNA"/>
</dbReference>
<keyword evidence="1" id="KW-0472">Membrane</keyword>
<name>A0A3P1VJY2_9STRE</name>
<gene>
    <name evidence="2" type="ORF">EII38_02910</name>
</gene>
<dbReference type="InterPro" id="IPR010380">
    <property type="entry name" value="DUF975"/>
</dbReference>
<feature type="transmembrane region" description="Helical" evidence="1">
    <location>
        <begin position="21"/>
        <end position="42"/>
    </location>
</feature>
<dbReference type="AlphaFoldDB" id="A0A3P1VJY2"/>
<dbReference type="PANTHER" id="PTHR40076">
    <property type="entry name" value="MEMBRANE PROTEIN-RELATED"/>
    <property type="match status" value="1"/>
</dbReference>
<dbReference type="PANTHER" id="PTHR40076:SF1">
    <property type="entry name" value="MEMBRANE PROTEIN"/>
    <property type="match status" value="1"/>
</dbReference>
<proteinExistence type="predicted"/>
<reference evidence="2 3" key="1">
    <citation type="submission" date="2018-11" db="EMBL/GenBank/DDBJ databases">
        <title>Genomes From Bacteria Associated with the Canine Oral Cavity: a Test Case for Automated Genome-Based Taxonomic Assignment.</title>
        <authorList>
            <person name="Coil D.A."/>
            <person name="Jospin G."/>
            <person name="Darling A.E."/>
            <person name="Wallis C."/>
            <person name="Davis I.J."/>
            <person name="Harris S."/>
            <person name="Eisen J.A."/>
            <person name="Holcombe L.J."/>
            <person name="O'Flynn C."/>
        </authorList>
    </citation>
    <scope>NUCLEOTIDE SEQUENCE [LARGE SCALE GENOMIC DNA]</scope>
    <source>
        <strain evidence="2 3">OH4621_COT-116</strain>
    </source>
</reference>
<keyword evidence="1" id="KW-1133">Transmembrane helix</keyword>
<feature type="transmembrane region" description="Helical" evidence="1">
    <location>
        <begin position="62"/>
        <end position="87"/>
    </location>
</feature>